<dbReference type="RefSeq" id="WP_091372492.1">
    <property type="nucleotide sequence ID" value="NZ_LT629740.1"/>
</dbReference>
<keyword evidence="4" id="KW-1185">Reference proteome</keyword>
<evidence type="ECO:0000313" key="3">
    <source>
        <dbReference type="EMBL" id="SDT00434.1"/>
    </source>
</evidence>
<dbReference type="EMBL" id="LT629740">
    <property type="protein sequence ID" value="SDT00434.1"/>
    <property type="molecule type" value="Genomic_DNA"/>
</dbReference>
<feature type="signal peptide" evidence="1">
    <location>
        <begin position="1"/>
        <end position="19"/>
    </location>
</feature>
<organism evidence="3 4">
    <name type="scientific">Mucilaginibacter mallensis</name>
    <dbReference type="NCBI Taxonomy" id="652787"/>
    <lineage>
        <taxon>Bacteria</taxon>
        <taxon>Pseudomonadati</taxon>
        <taxon>Bacteroidota</taxon>
        <taxon>Sphingobacteriia</taxon>
        <taxon>Sphingobacteriales</taxon>
        <taxon>Sphingobacteriaceae</taxon>
        <taxon>Mucilaginibacter</taxon>
    </lineage>
</organism>
<dbReference type="OrthoDB" id="798518at2"/>
<name>A0A1H1WTJ9_MUCMA</name>
<keyword evidence="1" id="KW-0732">Signal</keyword>
<proteinExistence type="predicted"/>
<sequence>MFKTLFFGALILFSLNTPAQTSKIDIPMKKGKVYYERSYRISDSSQQNELFKRAEKWFKQDFPNTQKIKISADKTTGEITGTGIFKIVTSNTGNYYFMRFAITIKVYNSGYTYTADKFYEKPIESGISNEYSKIEYRWWDYRQGKPWSKEDETLFKGIASNETALMASLEDEMNNR</sequence>
<evidence type="ECO:0000313" key="4">
    <source>
        <dbReference type="Proteomes" id="UP000199679"/>
    </source>
</evidence>
<dbReference type="STRING" id="652787.SAMN05216490_2277"/>
<feature type="chain" id="PRO_5009264755" description="DUF4468 domain-containing protein" evidence="1">
    <location>
        <begin position="20"/>
        <end position="176"/>
    </location>
</feature>
<accession>A0A1H1WTJ9</accession>
<reference evidence="3 4" key="1">
    <citation type="submission" date="2016-10" db="EMBL/GenBank/DDBJ databases">
        <authorList>
            <person name="de Groot N.N."/>
        </authorList>
    </citation>
    <scope>NUCLEOTIDE SEQUENCE [LARGE SCALE GENOMIC DNA]</scope>
    <source>
        <strain evidence="3 4">MP1X4</strain>
    </source>
</reference>
<dbReference type="Pfam" id="PF14730">
    <property type="entry name" value="DUF4468"/>
    <property type="match status" value="1"/>
</dbReference>
<evidence type="ECO:0000259" key="2">
    <source>
        <dbReference type="Pfam" id="PF14730"/>
    </source>
</evidence>
<dbReference type="Gene3D" id="3.30.530.80">
    <property type="match status" value="1"/>
</dbReference>
<evidence type="ECO:0000256" key="1">
    <source>
        <dbReference type="SAM" id="SignalP"/>
    </source>
</evidence>
<gene>
    <name evidence="3" type="ORF">SAMN05216490_2277</name>
</gene>
<dbReference type="InterPro" id="IPR027823">
    <property type="entry name" value="DUF4468"/>
</dbReference>
<dbReference type="Proteomes" id="UP000199679">
    <property type="component" value="Chromosome I"/>
</dbReference>
<feature type="domain" description="DUF4468" evidence="2">
    <location>
        <begin position="43"/>
        <end position="119"/>
    </location>
</feature>
<protein>
    <recommendedName>
        <fullName evidence="2">DUF4468 domain-containing protein</fullName>
    </recommendedName>
</protein>
<dbReference type="AlphaFoldDB" id="A0A1H1WTJ9"/>